<accession>A0A318QFX3</accession>
<dbReference type="EMBL" id="NKUA01000013">
    <property type="protein sequence ID" value="PYD78497.1"/>
    <property type="molecule type" value="Genomic_DNA"/>
</dbReference>
<name>A0A318QFX3_9PROT</name>
<gene>
    <name evidence="1" type="ORF">CFR77_10520</name>
</gene>
<evidence type="ECO:0000313" key="1">
    <source>
        <dbReference type="EMBL" id="PYD78497.1"/>
    </source>
</evidence>
<evidence type="ECO:0000313" key="2">
    <source>
        <dbReference type="Proteomes" id="UP000247814"/>
    </source>
</evidence>
<dbReference type="AlphaFoldDB" id="A0A318QFX3"/>
<proteinExistence type="predicted"/>
<organism evidence="1 2">
    <name type="scientific">Komagataeibacter sucrofermentans</name>
    <dbReference type="NCBI Taxonomy" id="1053551"/>
    <lineage>
        <taxon>Bacteria</taxon>
        <taxon>Pseudomonadati</taxon>
        <taxon>Pseudomonadota</taxon>
        <taxon>Alphaproteobacteria</taxon>
        <taxon>Acetobacterales</taxon>
        <taxon>Acetobacteraceae</taxon>
        <taxon>Komagataeibacter</taxon>
    </lineage>
</organism>
<protein>
    <submittedName>
        <fullName evidence="1">Uncharacterized protein</fullName>
    </submittedName>
</protein>
<reference evidence="1 2" key="1">
    <citation type="submission" date="2017-07" db="EMBL/GenBank/DDBJ databases">
        <title>A draft genome sequence of Komagataeibacter sucrofermentans LMG 18788.</title>
        <authorList>
            <person name="Skraban J."/>
            <person name="Cleenwerck I."/>
            <person name="Vandamme P."/>
            <person name="Trcek J."/>
        </authorList>
    </citation>
    <scope>NUCLEOTIDE SEQUENCE [LARGE SCALE GENOMIC DNA]</scope>
    <source>
        <strain evidence="1 2">LMG 18788</strain>
    </source>
</reference>
<dbReference type="Proteomes" id="UP000247814">
    <property type="component" value="Unassembled WGS sequence"/>
</dbReference>
<comment type="caution">
    <text evidence="1">The sequence shown here is derived from an EMBL/GenBank/DDBJ whole genome shotgun (WGS) entry which is preliminary data.</text>
</comment>
<keyword evidence="2" id="KW-1185">Reference proteome</keyword>
<sequence>MIIPLSILIGLFDFFVLSKAMHPTANQNYIDYFIKKNTSVMDYYYKELYDYDELRQAHPDMETWRFRPICQDRQKECVLPTPSGSSP</sequence>